<dbReference type="SUPFAM" id="SSF81296">
    <property type="entry name" value="E set domains"/>
    <property type="match status" value="2"/>
</dbReference>
<evidence type="ECO:0000313" key="4">
    <source>
        <dbReference type="Proteomes" id="UP000738325"/>
    </source>
</evidence>
<feature type="compositionally biased region" description="Polar residues" evidence="1">
    <location>
        <begin position="1035"/>
        <end position="1047"/>
    </location>
</feature>
<feature type="region of interest" description="Disordered" evidence="1">
    <location>
        <begin position="272"/>
        <end position="312"/>
    </location>
</feature>
<feature type="compositionally biased region" description="Basic residues" evidence="1">
    <location>
        <begin position="1580"/>
        <end position="1590"/>
    </location>
</feature>
<feature type="compositionally biased region" description="Low complexity" evidence="1">
    <location>
        <begin position="937"/>
        <end position="948"/>
    </location>
</feature>
<protein>
    <recommendedName>
        <fullName evidence="2">Arrestin C-terminal-like domain-containing protein</fullName>
    </recommendedName>
</protein>
<feature type="compositionally biased region" description="Basic and acidic residues" evidence="1">
    <location>
        <begin position="1102"/>
        <end position="1112"/>
    </location>
</feature>
<comment type="caution">
    <text evidence="3">The sequence shown here is derived from an EMBL/GenBank/DDBJ whole genome shotgun (WGS) entry which is preliminary data.</text>
</comment>
<feature type="region of interest" description="Disordered" evidence="1">
    <location>
        <begin position="866"/>
        <end position="959"/>
    </location>
</feature>
<feature type="compositionally biased region" description="Polar residues" evidence="1">
    <location>
        <begin position="1250"/>
        <end position="1265"/>
    </location>
</feature>
<keyword evidence="4" id="KW-1185">Reference proteome</keyword>
<feature type="region of interest" description="Disordered" evidence="1">
    <location>
        <begin position="1489"/>
        <end position="1590"/>
    </location>
</feature>
<dbReference type="InterPro" id="IPR011022">
    <property type="entry name" value="Arrestin_C-like"/>
</dbReference>
<dbReference type="EMBL" id="JAAAIP010000164">
    <property type="protein sequence ID" value="KAG0324072.1"/>
    <property type="molecule type" value="Genomic_DNA"/>
</dbReference>
<evidence type="ECO:0000313" key="3">
    <source>
        <dbReference type="EMBL" id="KAG0324072.1"/>
    </source>
</evidence>
<feature type="compositionally biased region" description="Basic and acidic residues" evidence="1">
    <location>
        <begin position="911"/>
        <end position="922"/>
    </location>
</feature>
<dbReference type="Gene3D" id="2.60.40.640">
    <property type="match status" value="2"/>
</dbReference>
<gene>
    <name evidence="3" type="ORF">BGZ99_002230</name>
</gene>
<reference evidence="3" key="1">
    <citation type="journal article" date="2020" name="Fungal Divers.">
        <title>Resolving the Mortierellaceae phylogeny through synthesis of multi-gene phylogenetics and phylogenomics.</title>
        <authorList>
            <person name="Vandepol N."/>
            <person name="Liber J."/>
            <person name="Desiro A."/>
            <person name="Na H."/>
            <person name="Kennedy M."/>
            <person name="Barry K."/>
            <person name="Grigoriev I.V."/>
            <person name="Miller A.N."/>
            <person name="O'Donnell K."/>
            <person name="Stajich J.E."/>
            <person name="Bonito G."/>
        </authorList>
    </citation>
    <scope>NUCLEOTIDE SEQUENCE</scope>
    <source>
        <strain evidence="3">REB-010B</strain>
    </source>
</reference>
<dbReference type="InterPro" id="IPR014752">
    <property type="entry name" value="Arrestin-like_C"/>
</dbReference>
<dbReference type="OrthoDB" id="298939at2759"/>
<accession>A0A9P6RSN8</accession>
<feature type="region of interest" description="Disordered" evidence="1">
    <location>
        <begin position="1"/>
        <end position="42"/>
    </location>
</feature>
<feature type="region of interest" description="Disordered" evidence="1">
    <location>
        <begin position="1250"/>
        <end position="1301"/>
    </location>
</feature>
<proteinExistence type="predicted"/>
<feature type="compositionally biased region" description="Basic and acidic residues" evidence="1">
    <location>
        <begin position="1510"/>
        <end position="1520"/>
    </location>
</feature>
<feature type="region of interest" description="Disordered" evidence="1">
    <location>
        <begin position="772"/>
        <end position="842"/>
    </location>
</feature>
<feature type="compositionally biased region" description="Polar residues" evidence="1">
    <location>
        <begin position="1273"/>
        <end position="1282"/>
    </location>
</feature>
<feature type="compositionally biased region" description="Low complexity" evidence="1">
    <location>
        <begin position="971"/>
        <end position="982"/>
    </location>
</feature>
<evidence type="ECO:0000256" key="1">
    <source>
        <dbReference type="SAM" id="MobiDB-lite"/>
    </source>
</evidence>
<feature type="compositionally biased region" description="Low complexity" evidence="1">
    <location>
        <begin position="1010"/>
        <end position="1025"/>
    </location>
</feature>
<dbReference type="Proteomes" id="UP000738325">
    <property type="component" value="Unassembled WGS sequence"/>
</dbReference>
<feature type="compositionally biased region" description="Polar residues" evidence="1">
    <location>
        <begin position="881"/>
        <end position="893"/>
    </location>
</feature>
<organism evidence="3 4">
    <name type="scientific">Dissophora globulifera</name>
    <dbReference type="NCBI Taxonomy" id="979702"/>
    <lineage>
        <taxon>Eukaryota</taxon>
        <taxon>Fungi</taxon>
        <taxon>Fungi incertae sedis</taxon>
        <taxon>Mucoromycota</taxon>
        <taxon>Mortierellomycotina</taxon>
        <taxon>Mortierellomycetes</taxon>
        <taxon>Mortierellales</taxon>
        <taxon>Mortierellaceae</taxon>
        <taxon>Dissophora</taxon>
    </lineage>
</organism>
<feature type="compositionally biased region" description="Polar residues" evidence="1">
    <location>
        <begin position="983"/>
        <end position="998"/>
    </location>
</feature>
<feature type="domain" description="Arrestin C-terminal-like" evidence="2">
    <location>
        <begin position="599"/>
        <end position="740"/>
    </location>
</feature>
<feature type="compositionally biased region" description="Low complexity" evidence="1">
    <location>
        <begin position="1"/>
        <end position="18"/>
    </location>
</feature>
<dbReference type="SMART" id="SM01017">
    <property type="entry name" value="Arrestin_C"/>
    <property type="match status" value="1"/>
</dbReference>
<sequence>MDDQEISIQQQRRLSRQSPVANGEASDANNIAHSRPAPSPYLLREVAYSQERQYGMQQEQQHPLSIYHSPQRRLSTHSQSPQQQQQRESLYPGLQHFTLQSPVPAYRGFSPQGSSTVGYGVWPNQAPASGAGVVRSGSMYVPLAQSPAGVRLQQSQPRPLYSRDVEHNHNEQQQQHEYERYEQQSHYYRDAHAPAYQTPSRAETYSLPAYPNMYDPVMLGQSSPNIRYQHMQQLQPQRTLNIPQSRFPITRDQLPTAHSVISARQPSPASLETSAIHSQPVVARGSSAVSMEETPFDEETSDSSALTSNGYIPRHPDRSSVYSEYMLAPSQVADRIERPKSAMQEPRARTMISSLEAGHSESNSASRALVRSSSDPYWSSTSHPLSTQAKTTAVQTRSYSRQVTLSNIPPNEEVPPVPGKMTSKTGKVRIQLTFDKPFFNAGGELSGRLEIQCSSSRSVMLADMVIELLGYEALTKDHLAPKVFHKTVLRLQDIRHPSQAVQENVDPDAEGYWVARNGRTIFPFRLNIQDTLPNCYESKLGQVRYVVSAIALMKAHQHKEIVNHSREVFIYETWTTDDIAQARKKSVKADTSKRLFMGGEGSLEMYAELTRAMVSSGGIVYVKIGVKNLTKKKIMGIKLSLWRHLTALSSRPNSRNQPSGIRDQDSLKSYSEVIYKGEDYAFDNDDPRVVVLPVYIPSGVYSLRHTSYLHVQFFVQASLMVSMSKALNVELPVYIAHPSSWSDSPPRIPRDFVFPMHKDVLVKKNKPGVFSMKKGSTHAVHSDDKRSSTANESTGSTFTSTTMLSAKTGSSNSLEVISSKGSASRSATHRSPLKDPDSPTSVMEFSQAGSLFVVNPDASRSAIDTEVRSVKESHSPISPRVLQQSTRTLSWGSSPLDGATRHSSEIYLAQKDTRQQRTHEEDLTSAEIDQDQDFDMSRSSSGSQPGSTKKGGDKSKLGKMGLRKTLAKLSISIPSHASSGSSVNKTLGSRPSTPQSGRSPDIESPEELTSAGSRSSGDARSSPGSFKHMFDSHPGSRQSSIGSTRVVNMSPGPMSPNLGVLKTSESMPVSPALSLSTAASLSERSSPTSLSRTFGAEIQETLTERHRDDTRPRGATSSPDKPLHHADSALEGSVLATLFRSESPAGQSNTPSPRAMFDDFSAITPEQSVEEYMLNRFSRPDIHEPFETAQGIRDRYYLSKPSQTDGMSLESRLGLCSSPVQETEQPVAYSDLEASNYLYDIPAQLHRSAGDQSWDSIQQTGTAGSPQGYHTPLHSQNNTTVDPNLVHYSPSGDTAQRPATPLSSAGMFLLDRLQLTPDDNNASQRQLAVDKTEWAIEWQDAVTEREVASAFYEDDFHSSQEPRHLGLTSTQQQHHQHQYQHTAMLRNGLEIGYDGRAHLLETGPTAQGVSTSVMADLTTSSQRGLSTPPLTTLYPIPHRPWTHQSSPLHVGGADSIVNRIEVVAPPFSQENPYTSSRDEDRSQGSFIIAKDAMTGTSMRTAEAAEGGSKYPKDEEAERTRHGSQVLQVPSGHPPSRAASDSPSEARPNSAYRTSPLAFEGNMMTATATASPPLHPAAVKISHKQKSRSDT</sequence>
<feature type="region of interest" description="Disordered" evidence="1">
    <location>
        <begin position="1101"/>
        <end position="1126"/>
    </location>
</feature>
<name>A0A9P6RSN8_9FUNG</name>
<evidence type="ECO:0000259" key="2">
    <source>
        <dbReference type="SMART" id="SM01017"/>
    </source>
</evidence>
<dbReference type="InterPro" id="IPR014756">
    <property type="entry name" value="Ig_E-set"/>
</dbReference>
<feature type="region of interest" description="Disordered" evidence="1">
    <location>
        <begin position="971"/>
        <end position="1064"/>
    </location>
</feature>
<feature type="compositionally biased region" description="Polar residues" evidence="1">
    <location>
        <begin position="788"/>
        <end position="826"/>
    </location>
</feature>
<dbReference type="Pfam" id="PF02752">
    <property type="entry name" value="Arrestin_C"/>
    <property type="match status" value="1"/>
</dbReference>
<feature type="region of interest" description="Disordered" evidence="1">
    <location>
        <begin position="375"/>
        <end position="395"/>
    </location>
</feature>